<comment type="catalytic activity">
    <reaction evidence="1 15">
        <text>S-ubiquitinyl-[E2 ubiquitin-conjugating enzyme]-L-cysteine + [acceptor protein]-L-lysine = [E2 ubiquitin-conjugating enzyme]-L-cysteine + N(6)-ubiquitinyl-[acceptor protein]-L-lysine.</text>
        <dbReference type="EC" id="2.3.2.27"/>
    </reaction>
</comment>
<keyword evidence="11 15" id="KW-0862">Zinc</keyword>
<dbReference type="AlphaFoldDB" id="A0A9P5G6R9"/>
<dbReference type="GO" id="GO:0030915">
    <property type="term" value="C:Smc5-Smc6 complex"/>
    <property type="evidence" value="ECO:0007669"/>
    <property type="project" value="UniProtKB-UniRule"/>
</dbReference>
<evidence type="ECO:0000256" key="15">
    <source>
        <dbReference type="RuleBase" id="RU368018"/>
    </source>
</evidence>
<evidence type="ECO:0000256" key="11">
    <source>
        <dbReference type="ARBA" id="ARBA00022833"/>
    </source>
</evidence>
<name>A0A9P5G6R9_GEOCN</name>
<dbReference type="InterPro" id="IPR013083">
    <property type="entry name" value="Znf_RING/FYVE/PHD"/>
</dbReference>
<dbReference type="GO" id="GO:0061630">
    <property type="term" value="F:ubiquitin protein ligase activity"/>
    <property type="evidence" value="ECO:0007669"/>
    <property type="project" value="UniProtKB-EC"/>
</dbReference>
<dbReference type="Gene3D" id="3.30.40.10">
    <property type="entry name" value="Zinc/RING finger domain, C3HC4 (zinc finger)"/>
    <property type="match status" value="1"/>
</dbReference>
<comment type="function">
    <text evidence="15">Acts in a DNA repair pathway for removal of UV-induced DNA damage that is distinct from classical nucleotide excision repair and in repair of ionizing radiation damage. Functions in homologous recombination repair of DNA double strand breaks and in recovery of stalled replication forks.</text>
</comment>
<dbReference type="GO" id="GO:0005634">
    <property type="term" value="C:nucleus"/>
    <property type="evidence" value="ECO:0007669"/>
    <property type="project" value="UniProtKB-SubCell"/>
</dbReference>
<evidence type="ECO:0000256" key="2">
    <source>
        <dbReference type="ARBA" id="ARBA00004123"/>
    </source>
</evidence>
<evidence type="ECO:0000256" key="3">
    <source>
        <dbReference type="ARBA" id="ARBA00010258"/>
    </source>
</evidence>
<evidence type="ECO:0000256" key="1">
    <source>
        <dbReference type="ARBA" id="ARBA00000900"/>
    </source>
</evidence>
<comment type="subunit">
    <text evidence="15">Component of the Smc5-Smc6 complex.</text>
</comment>
<dbReference type="InterPro" id="IPR046349">
    <property type="entry name" value="C1-like_sf"/>
</dbReference>
<evidence type="ECO:0000256" key="13">
    <source>
        <dbReference type="ARBA" id="ARBA00023204"/>
    </source>
</evidence>
<evidence type="ECO:0000256" key="5">
    <source>
        <dbReference type="ARBA" id="ARBA00019422"/>
    </source>
</evidence>
<comment type="similarity">
    <text evidence="3 15">Belongs to the NSE1 family.</text>
</comment>
<dbReference type="Proteomes" id="UP000750522">
    <property type="component" value="Unassembled WGS sequence"/>
</dbReference>
<dbReference type="GO" id="GO:0008270">
    <property type="term" value="F:zinc ion binding"/>
    <property type="evidence" value="ECO:0007669"/>
    <property type="project" value="UniProtKB-KW"/>
</dbReference>
<dbReference type="PANTHER" id="PTHR20973">
    <property type="entry name" value="NON-SMC ELEMENT 1-RELATED"/>
    <property type="match status" value="1"/>
</dbReference>
<dbReference type="Gene3D" id="3.90.1150.220">
    <property type="match status" value="1"/>
</dbReference>
<keyword evidence="10 15" id="KW-0833">Ubl conjugation pathway</keyword>
<evidence type="ECO:0000313" key="17">
    <source>
        <dbReference type="EMBL" id="KAF5100125.1"/>
    </source>
</evidence>
<evidence type="ECO:0000256" key="7">
    <source>
        <dbReference type="ARBA" id="ARBA00022723"/>
    </source>
</evidence>
<dbReference type="EMBL" id="QQZK01000051">
    <property type="protein sequence ID" value="KAF5100125.1"/>
    <property type="molecule type" value="Genomic_DNA"/>
</dbReference>
<dbReference type="GO" id="GO:0000724">
    <property type="term" value="P:double-strand break repair via homologous recombination"/>
    <property type="evidence" value="ECO:0007669"/>
    <property type="project" value="TreeGrafter"/>
</dbReference>
<evidence type="ECO:0000256" key="10">
    <source>
        <dbReference type="ARBA" id="ARBA00022786"/>
    </source>
</evidence>
<comment type="subcellular location">
    <subcellularLocation>
        <location evidence="2 15">Nucleus</location>
    </subcellularLocation>
</comment>
<evidence type="ECO:0000256" key="6">
    <source>
        <dbReference type="ARBA" id="ARBA00022679"/>
    </source>
</evidence>
<keyword evidence="7 15" id="KW-0479">Metal-binding</keyword>
<evidence type="ECO:0000259" key="16">
    <source>
        <dbReference type="Pfam" id="PF08746"/>
    </source>
</evidence>
<keyword evidence="14 15" id="KW-0539">Nucleus</keyword>
<dbReference type="InterPro" id="IPR036388">
    <property type="entry name" value="WH-like_DNA-bd_sf"/>
</dbReference>
<reference evidence="17" key="2">
    <citation type="submission" date="2020-01" db="EMBL/GenBank/DDBJ databases">
        <authorList>
            <person name="Perkins V."/>
            <person name="Lessard M.-H."/>
            <person name="Dugat-Bony E."/>
            <person name="Frenette M."/>
            <person name="Labrie S."/>
        </authorList>
    </citation>
    <scope>NUCLEOTIDE SEQUENCE</scope>
    <source>
        <strain evidence="17">LMA-70</strain>
    </source>
</reference>
<dbReference type="PANTHER" id="PTHR20973:SF0">
    <property type="entry name" value="NON-STRUCTURAL MAINTENANCE OF CHROMOSOMES ELEMENT 1 HOMOLOG"/>
    <property type="match status" value="1"/>
</dbReference>
<comment type="caution">
    <text evidence="17">The sequence shown here is derived from an EMBL/GenBank/DDBJ whole genome shotgun (WGS) entry which is preliminary data.</text>
</comment>
<evidence type="ECO:0000256" key="4">
    <source>
        <dbReference type="ARBA" id="ARBA00012483"/>
    </source>
</evidence>
<keyword evidence="12 15" id="KW-0233">DNA recombination</keyword>
<evidence type="ECO:0000256" key="12">
    <source>
        <dbReference type="ARBA" id="ARBA00023172"/>
    </source>
</evidence>
<proteinExistence type="inferred from homology"/>
<reference evidence="17" key="1">
    <citation type="journal article" date="2020" name="Front. Microbiol.">
        <title>Phenotypic and Genetic Characterization of the Cheese Ripening Yeast Geotrichum candidum.</title>
        <authorList>
            <person name="Perkins V."/>
            <person name="Vignola S."/>
            <person name="Lessard M.H."/>
            <person name="Plante P.L."/>
            <person name="Corbeil J."/>
            <person name="Dugat-Bony E."/>
            <person name="Frenette M."/>
            <person name="Labrie S."/>
        </authorList>
    </citation>
    <scope>NUCLEOTIDE SEQUENCE</scope>
    <source>
        <strain evidence="17">LMA-70</strain>
    </source>
</reference>
<keyword evidence="9 15" id="KW-0863">Zinc-finger</keyword>
<organism evidence="17 18">
    <name type="scientific">Geotrichum candidum</name>
    <name type="common">Oospora lactis</name>
    <name type="synonym">Dipodascus geotrichum</name>
    <dbReference type="NCBI Taxonomy" id="1173061"/>
    <lineage>
        <taxon>Eukaryota</taxon>
        <taxon>Fungi</taxon>
        <taxon>Dikarya</taxon>
        <taxon>Ascomycota</taxon>
        <taxon>Saccharomycotina</taxon>
        <taxon>Dipodascomycetes</taxon>
        <taxon>Dipodascales</taxon>
        <taxon>Dipodascaceae</taxon>
        <taxon>Geotrichum</taxon>
    </lineage>
</organism>
<dbReference type="Pfam" id="PF07574">
    <property type="entry name" value="SMC_Nse1"/>
    <property type="match status" value="1"/>
</dbReference>
<evidence type="ECO:0000313" key="18">
    <source>
        <dbReference type="Proteomes" id="UP000750522"/>
    </source>
</evidence>
<evidence type="ECO:0000256" key="14">
    <source>
        <dbReference type="ARBA" id="ARBA00023242"/>
    </source>
</evidence>
<dbReference type="InterPro" id="IPR014857">
    <property type="entry name" value="Nse1_RING_C4HC3-type"/>
</dbReference>
<dbReference type="Pfam" id="PF08746">
    <property type="entry name" value="zf-RING-like"/>
    <property type="match status" value="1"/>
</dbReference>
<keyword evidence="6 15" id="KW-0808">Transferase</keyword>
<dbReference type="InterPro" id="IPR011513">
    <property type="entry name" value="Nse1"/>
</dbReference>
<dbReference type="SUPFAM" id="SSF57889">
    <property type="entry name" value="Cysteine-rich domain"/>
    <property type="match status" value="1"/>
</dbReference>
<dbReference type="Gene3D" id="1.10.10.10">
    <property type="entry name" value="Winged helix-like DNA-binding domain superfamily/Winged helix DNA-binding domain"/>
    <property type="match status" value="1"/>
</dbReference>
<evidence type="ECO:0000256" key="8">
    <source>
        <dbReference type="ARBA" id="ARBA00022763"/>
    </source>
</evidence>
<gene>
    <name evidence="17" type="ORF">DV451_002699</name>
</gene>
<dbReference type="EC" id="2.3.2.27" evidence="4 15"/>
<sequence>MSNLMRAFLQTFLLHPSMPESEVMAHLSRLALAKNPDKPASPSDLDPIIAAANTTLADLELEIVVTRDQRTGERIFTYANLHSTPSTRPATALPATDVALFRGIIDFIFTNAEKMGRNEFWITPREATSDAYPRDPQNRVVVSRVQVLEKLNTLVAYGWLVKSDGGRDSDDDGGEERFGLSNRALAELAPFIKDRIASTGAPEASRPLCAACHEIFTLGVVCTGCGIRVHTSCVARYQSIAGGGDSGLCGNCQVVPIADFAEVGF</sequence>
<keyword evidence="13 15" id="KW-0234">DNA repair</keyword>
<accession>A0A9P5G6R9</accession>
<feature type="domain" description="Non-structural maintenance of chromosomes element 1 RING C4HC3-type" evidence="16">
    <location>
        <begin position="209"/>
        <end position="239"/>
    </location>
</feature>
<keyword evidence="8 15" id="KW-0227">DNA damage</keyword>
<protein>
    <recommendedName>
        <fullName evidence="5 15">Non-structural maintenance of chromosomes element 1 homolog</fullName>
        <ecNumber evidence="4 15">2.3.2.27</ecNumber>
    </recommendedName>
</protein>
<evidence type="ECO:0000256" key="9">
    <source>
        <dbReference type="ARBA" id="ARBA00022771"/>
    </source>
</evidence>